<evidence type="ECO:0000313" key="3">
    <source>
        <dbReference type="EMBL" id="AOZ10441.1"/>
    </source>
</evidence>
<sequence>MNGIHPTCLWPLAAGLGEGPVWHRESGALYFVDILGGSIHRLAVATGATTTWPLAGRPGFLLPFADGSFLCGMQHGLYRFDPADGSCRKLLEVEPELPGNRINDGFVDPAGRLWFGTMDDGESAASGSLYQLGDDARLMCRDQGYVITNGPAMSPDGRTLYHGDTVARQVYAFDVGPDGALSRRRVFARPCGEGYPDGMAVDADGCLWIAIFGGARIERWSADGRLAGTVRLPCDQVTKLAFGGDDLRTVYVTTARKGLGAEALQRQPLAGGLFAFRAPVAGLPQGICRAWP</sequence>
<evidence type="ECO:0000256" key="1">
    <source>
        <dbReference type="ARBA" id="ARBA00008853"/>
    </source>
</evidence>
<dbReference type="InterPro" id="IPR013658">
    <property type="entry name" value="SGL"/>
</dbReference>
<dbReference type="RefSeq" id="WP_071039076.1">
    <property type="nucleotide sequence ID" value="NZ_CP017755.1"/>
</dbReference>
<dbReference type="Proteomes" id="UP000177515">
    <property type="component" value="Chromosome 2"/>
</dbReference>
<dbReference type="PRINTS" id="PR01790">
    <property type="entry name" value="SMP30FAMILY"/>
</dbReference>
<dbReference type="InterPro" id="IPR005511">
    <property type="entry name" value="SMP-30"/>
</dbReference>
<name>A0ABN4TZ78_9BURK</name>
<dbReference type="Gene3D" id="2.120.10.30">
    <property type="entry name" value="TolB, C-terminal domain"/>
    <property type="match status" value="1"/>
</dbReference>
<dbReference type="SUPFAM" id="SSF63829">
    <property type="entry name" value="Calcium-dependent phosphotriesterase"/>
    <property type="match status" value="1"/>
</dbReference>
<dbReference type="EMBL" id="CP017755">
    <property type="protein sequence ID" value="AOZ10441.1"/>
    <property type="molecule type" value="Genomic_DNA"/>
</dbReference>
<feature type="domain" description="SMP-30/Gluconolactonase/LRE-like region" evidence="2">
    <location>
        <begin position="16"/>
        <end position="256"/>
    </location>
</feature>
<protein>
    <submittedName>
        <fullName evidence="3">Gluconolaconase</fullName>
    </submittedName>
</protein>
<dbReference type="PANTHER" id="PTHR10907:SF47">
    <property type="entry name" value="REGUCALCIN"/>
    <property type="match status" value="1"/>
</dbReference>
<comment type="similarity">
    <text evidence="1">Belongs to the SMP-30/CGR1 family.</text>
</comment>
<organism evidence="3 4">
    <name type="scientific">Cupriavidus malaysiensis</name>
    <dbReference type="NCBI Taxonomy" id="367825"/>
    <lineage>
        <taxon>Bacteria</taxon>
        <taxon>Pseudomonadati</taxon>
        <taxon>Pseudomonadota</taxon>
        <taxon>Betaproteobacteria</taxon>
        <taxon>Burkholderiales</taxon>
        <taxon>Burkholderiaceae</taxon>
        <taxon>Cupriavidus</taxon>
    </lineage>
</organism>
<accession>A0ABN4TZ78</accession>
<dbReference type="Pfam" id="PF08450">
    <property type="entry name" value="SGL"/>
    <property type="match status" value="1"/>
</dbReference>
<gene>
    <name evidence="3" type="ORF">BKK80_33215</name>
</gene>
<dbReference type="InterPro" id="IPR011042">
    <property type="entry name" value="6-blade_b-propeller_TolB-like"/>
</dbReference>
<proteinExistence type="inferred from homology"/>
<reference evidence="3 4" key="1">
    <citation type="submission" date="2016-10" db="EMBL/GenBank/DDBJ databases">
        <title>Complete genome sequences of three Cupriavidus strains isolated from various Malaysian environments.</title>
        <authorList>
            <person name="Abdullah A.A.-A."/>
            <person name="Shafie N.A.H."/>
            <person name="Lau N.S."/>
        </authorList>
    </citation>
    <scope>NUCLEOTIDE SEQUENCE [LARGE SCALE GENOMIC DNA]</scope>
    <source>
        <strain evidence="3 4">USMAA1020</strain>
    </source>
</reference>
<keyword evidence="4" id="KW-1185">Reference proteome</keyword>
<evidence type="ECO:0000313" key="4">
    <source>
        <dbReference type="Proteomes" id="UP000177515"/>
    </source>
</evidence>
<evidence type="ECO:0000259" key="2">
    <source>
        <dbReference type="Pfam" id="PF08450"/>
    </source>
</evidence>
<dbReference type="PANTHER" id="PTHR10907">
    <property type="entry name" value="REGUCALCIN"/>
    <property type="match status" value="1"/>
</dbReference>